<dbReference type="EMBL" id="GGEC01073461">
    <property type="protein sequence ID" value="MBX53945.1"/>
    <property type="molecule type" value="Transcribed_RNA"/>
</dbReference>
<name>A0A2P2PGT9_RHIMU</name>
<reference evidence="1" key="1">
    <citation type="submission" date="2018-02" db="EMBL/GenBank/DDBJ databases">
        <title>Rhizophora mucronata_Transcriptome.</title>
        <authorList>
            <person name="Meera S.P."/>
            <person name="Sreeshan A."/>
            <person name="Augustine A."/>
        </authorList>
    </citation>
    <scope>NUCLEOTIDE SEQUENCE</scope>
    <source>
        <tissue evidence="1">Leaf</tissue>
    </source>
</reference>
<accession>A0A2P2PGT9</accession>
<organism evidence="1">
    <name type="scientific">Rhizophora mucronata</name>
    <name type="common">Asiatic mangrove</name>
    <dbReference type="NCBI Taxonomy" id="61149"/>
    <lineage>
        <taxon>Eukaryota</taxon>
        <taxon>Viridiplantae</taxon>
        <taxon>Streptophyta</taxon>
        <taxon>Embryophyta</taxon>
        <taxon>Tracheophyta</taxon>
        <taxon>Spermatophyta</taxon>
        <taxon>Magnoliopsida</taxon>
        <taxon>eudicotyledons</taxon>
        <taxon>Gunneridae</taxon>
        <taxon>Pentapetalae</taxon>
        <taxon>rosids</taxon>
        <taxon>fabids</taxon>
        <taxon>Malpighiales</taxon>
        <taxon>Rhizophoraceae</taxon>
        <taxon>Rhizophora</taxon>
    </lineage>
</organism>
<protein>
    <submittedName>
        <fullName evidence="1">Uncharacterized protein</fullName>
    </submittedName>
</protein>
<sequence>MISMHIDLSSVVNLTKFCGNGTAVVAKNGCFQFWKIFAIVRINIMPISCTTYCT</sequence>
<evidence type="ECO:0000313" key="1">
    <source>
        <dbReference type="EMBL" id="MBX53945.1"/>
    </source>
</evidence>
<proteinExistence type="predicted"/>
<dbReference type="AlphaFoldDB" id="A0A2P2PGT9"/>